<organism evidence="3 4">
    <name type="scientific">Escherichia coli O7:K1 (strain IAI39 / ExPEC)</name>
    <dbReference type="NCBI Taxonomy" id="585057"/>
    <lineage>
        <taxon>Bacteria</taxon>
        <taxon>Pseudomonadati</taxon>
        <taxon>Pseudomonadota</taxon>
        <taxon>Gammaproteobacteria</taxon>
        <taxon>Enterobacterales</taxon>
        <taxon>Enterobacteriaceae</taxon>
        <taxon>Escherichia</taxon>
    </lineage>
</organism>
<dbReference type="Gene3D" id="2.60.40.1090">
    <property type="entry name" value="Fimbrial-type adhesion domain"/>
    <property type="match status" value="1"/>
</dbReference>
<dbReference type="SUPFAM" id="SSF49401">
    <property type="entry name" value="Bacterial adhesins"/>
    <property type="match status" value="1"/>
</dbReference>
<keyword evidence="1" id="KW-0732">Signal</keyword>
<evidence type="ECO:0000313" key="4">
    <source>
        <dbReference type="Proteomes" id="UP000000749"/>
    </source>
</evidence>
<dbReference type="KEGG" id="ect:ECIAI39_3401"/>
<dbReference type="GO" id="GO:0009289">
    <property type="term" value="C:pilus"/>
    <property type="evidence" value="ECO:0007669"/>
    <property type="project" value="InterPro"/>
</dbReference>
<dbReference type="AlphaFoldDB" id="A0A0H3MKT1"/>
<proteinExistence type="predicted"/>
<dbReference type="InterPro" id="IPR008966">
    <property type="entry name" value="Adhesion_dom_sf"/>
</dbReference>
<dbReference type="HOGENOM" id="CLU_1545286_0_0_6"/>
<dbReference type="Proteomes" id="UP000000749">
    <property type="component" value="Chromosome"/>
</dbReference>
<feature type="signal peptide" evidence="1">
    <location>
        <begin position="1"/>
        <end position="30"/>
    </location>
</feature>
<accession>A0A0H3MKT1</accession>
<evidence type="ECO:0000256" key="1">
    <source>
        <dbReference type="SAM" id="SignalP"/>
    </source>
</evidence>
<feature type="chain" id="PRO_5002615858" evidence="1">
    <location>
        <begin position="31"/>
        <end position="179"/>
    </location>
</feature>
<name>A0A0H3MKT1_ECO7I</name>
<dbReference type="InterPro" id="IPR050263">
    <property type="entry name" value="Bact_Fimbrial_Adh_Pro"/>
</dbReference>
<dbReference type="PANTHER" id="PTHR33420:SF26">
    <property type="entry name" value="FIMBRIAL SUBUNIT"/>
    <property type="match status" value="1"/>
</dbReference>
<sequence length="179" mass="19209">MYRIFQMKKIRGLCLPVMLGAVLMSQHVHAADNLTFKGKLIIPACTVQNAEVNRGDIEIQKLVQSGGNQKDFTVQMTCPYHLGTMKVTITATNTYNNAILVQNTSNTSSDGLLVYLYSSNAGNIGTAITLGTPFTPGKITGNNADRTISLHAKLGYKGNMQSLKAGDFSATATLVASYS</sequence>
<dbReference type="InterPro" id="IPR004086">
    <property type="entry name" value="P_pili_tip_fibrillum_PapE"/>
</dbReference>
<dbReference type="InterPro" id="IPR036937">
    <property type="entry name" value="Adhesion_dom_fimbrial_sf"/>
</dbReference>
<gene>
    <name evidence="3" type="primary">papE</name>
    <name evidence="3" type="ordered locus">ECIAI39_3401</name>
</gene>
<reference evidence="4" key="1">
    <citation type="journal article" date="2009" name="PLoS Genet.">
        <title>Organised genome dynamics in the Escherichia coli species results in highly diverse adaptive paths.</title>
        <authorList>
            <person name="Touchon M."/>
            <person name="Hoede C."/>
            <person name="Tenaillon O."/>
            <person name="Barbe V."/>
            <person name="Baeriswyl S."/>
            <person name="Bidet P."/>
            <person name="Bingen E."/>
            <person name="Bonacorsi S."/>
            <person name="Bouchier C."/>
            <person name="Bouvet O."/>
            <person name="Calteau A."/>
            <person name="Chiapello H."/>
            <person name="Clermont O."/>
            <person name="Cruveiller S."/>
            <person name="Danchin A."/>
            <person name="Diard M."/>
            <person name="Dossat C."/>
            <person name="Karoui M.E."/>
            <person name="Frapy E."/>
            <person name="Garry L."/>
            <person name="Ghigo J.M."/>
            <person name="Gilles A.M."/>
            <person name="Johnson J."/>
            <person name="Le Bouguenec C."/>
            <person name="Lescat M."/>
            <person name="Mangenot S."/>
            <person name="Martinez-Jehanne V."/>
            <person name="Matic I."/>
            <person name="Nassif X."/>
            <person name="Oztas S."/>
            <person name="Petit M.A."/>
            <person name="Pichon C."/>
            <person name="Rouy Z."/>
            <person name="Ruf C.S."/>
            <person name="Schneider D."/>
            <person name="Tourret J."/>
            <person name="Vacherie B."/>
            <person name="Vallenet D."/>
            <person name="Medigue C."/>
            <person name="Rocha E.P.C."/>
            <person name="Denamur E."/>
        </authorList>
    </citation>
    <scope>NUCLEOTIDE SEQUENCE [LARGE SCALE GENOMIC DNA]</scope>
    <source>
        <strain evidence="4">IAI39 / ExPEC</strain>
    </source>
</reference>
<dbReference type="InterPro" id="IPR000259">
    <property type="entry name" value="Adhesion_dom_fimbrial"/>
</dbReference>
<dbReference type="EMBL" id="CU928164">
    <property type="protein sequence ID" value="CAR19518.1"/>
    <property type="molecule type" value="Genomic_DNA"/>
</dbReference>
<feature type="domain" description="Fimbrial-type adhesion" evidence="2">
    <location>
        <begin position="35"/>
        <end position="178"/>
    </location>
</feature>
<dbReference type="Pfam" id="PF00419">
    <property type="entry name" value="Fimbrial"/>
    <property type="match status" value="1"/>
</dbReference>
<dbReference type="PANTHER" id="PTHR33420">
    <property type="entry name" value="FIMBRIAL SUBUNIT ELFA-RELATED"/>
    <property type="match status" value="1"/>
</dbReference>
<protein>
    <submittedName>
        <fullName evidence="3">Fimbrial tip protein PapE</fullName>
    </submittedName>
</protein>
<evidence type="ECO:0000313" key="3">
    <source>
        <dbReference type="EMBL" id="CAR19518.1"/>
    </source>
</evidence>
<evidence type="ECO:0000259" key="2">
    <source>
        <dbReference type="Pfam" id="PF00419"/>
    </source>
</evidence>
<dbReference type="GO" id="GO:0043709">
    <property type="term" value="P:cell adhesion involved in single-species biofilm formation"/>
    <property type="evidence" value="ECO:0007669"/>
    <property type="project" value="TreeGrafter"/>
</dbReference>
<dbReference type="PRINTS" id="PR01555">
    <property type="entry name" value="FIMBRIALPAPE"/>
</dbReference>
<dbReference type="STRING" id="585057.ECIAI39_3401"/>